<protein>
    <recommendedName>
        <fullName evidence="4">DUF1308 domain-containing protein</fullName>
    </recommendedName>
</protein>
<feature type="region of interest" description="Disordered" evidence="1">
    <location>
        <begin position="1"/>
        <end position="30"/>
    </location>
</feature>
<dbReference type="Proteomes" id="UP001303115">
    <property type="component" value="Unassembled WGS sequence"/>
</dbReference>
<dbReference type="EMBL" id="MU854363">
    <property type="protein sequence ID" value="KAK4041102.1"/>
    <property type="molecule type" value="Genomic_DNA"/>
</dbReference>
<dbReference type="AlphaFoldDB" id="A0AAN6PI04"/>
<reference evidence="3" key="1">
    <citation type="journal article" date="2023" name="Mol. Phylogenet. Evol.">
        <title>Genome-scale phylogeny and comparative genomics of the fungal order Sordariales.</title>
        <authorList>
            <person name="Hensen N."/>
            <person name="Bonometti L."/>
            <person name="Westerberg I."/>
            <person name="Brannstrom I.O."/>
            <person name="Guillou S."/>
            <person name="Cros-Aarteil S."/>
            <person name="Calhoun S."/>
            <person name="Haridas S."/>
            <person name="Kuo A."/>
            <person name="Mondo S."/>
            <person name="Pangilinan J."/>
            <person name="Riley R."/>
            <person name="LaButti K."/>
            <person name="Andreopoulos B."/>
            <person name="Lipzen A."/>
            <person name="Chen C."/>
            <person name="Yan M."/>
            <person name="Daum C."/>
            <person name="Ng V."/>
            <person name="Clum A."/>
            <person name="Steindorff A."/>
            <person name="Ohm R.A."/>
            <person name="Martin F."/>
            <person name="Silar P."/>
            <person name="Natvig D.O."/>
            <person name="Lalanne C."/>
            <person name="Gautier V."/>
            <person name="Ament-Velasquez S.L."/>
            <person name="Kruys A."/>
            <person name="Hutchinson M.I."/>
            <person name="Powell A.J."/>
            <person name="Barry K."/>
            <person name="Miller A.N."/>
            <person name="Grigoriev I.V."/>
            <person name="Debuchy R."/>
            <person name="Gladieux P."/>
            <person name="Hiltunen Thoren M."/>
            <person name="Johannesson H."/>
        </authorList>
    </citation>
    <scope>NUCLEOTIDE SEQUENCE [LARGE SCALE GENOMIC DNA]</scope>
    <source>
        <strain evidence="3">CBS 284.82</strain>
    </source>
</reference>
<dbReference type="PANTHER" id="PTHR13379:SF0">
    <property type="entry name" value="UPF0415 PROTEIN C7ORF25"/>
    <property type="match status" value="1"/>
</dbReference>
<accession>A0AAN6PI04</accession>
<sequence length="611" mass="67171">MLQTPAGDGAASEPTHKTTGPHQDGSNGADPLAGIAPLDECIESLISQWQDCIRELQCLQQAAEAASRPVRGLTALLKVQQRALDKATHKQRSPLAPSISQAQYFGIKSCCWDDRWAVVKKCRGLVAINKDFPRSPRLPVAPDAGWLAYKDQPFQERPVAVDAVVDSGATWIKFISISSKTLEYQVVAEGWASETEDEDGEGDAQADEGLGHTEFADTVKKIIRAARWNHCHQVHLVLPGLQEGKSELVDRMIHYVRHTIGGEDVSVHVTCASSPFLTDAPPPLDGAISALIQDRDPLVAEDCGRLTETVNLDPSALVALVTDLHHGPVSLQPESQQHIITRSILDHETDNNELVARQDILAAVLYPALSGRKLVCTRSAAAYFHKLIDAISTHSEETRAASILPPTEPSDEPPSPEILRQNLQTWSTIPVPSNLHLPVQVVPDIDLPDIPPLIASHTLPPMALAVARDLSPLNRAVYCHGWAHRLTTVTGHRGIERQVRLSLARHWARGDDADQTPPDVWHRHLGGYLIHRDKPKDWREMVPPGQEVPREVARWTNPWTTWGRGISTYGLPDTKTWDGVGHGDKTAYGRRVGGREQHEGEDAGVEQEEQS</sequence>
<organism evidence="2 3">
    <name type="scientific">Parachaetomium inaequale</name>
    <dbReference type="NCBI Taxonomy" id="2588326"/>
    <lineage>
        <taxon>Eukaryota</taxon>
        <taxon>Fungi</taxon>
        <taxon>Dikarya</taxon>
        <taxon>Ascomycota</taxon>
        <taxon>Pezizomycotina</taxon>
        <taxon>Sordariomycetes</taxon>
        <taxon>Sordariomycetidae</taxon>
        <taxon>Sordariales</taxon>
        <taxon>Chaetomiaceae</taxon>
        <taxon>Parachaetomium</taxon>
    </lineage>
</organism>
<comment type="caution">
    <text evidence="2">The sequence shown here is derived from an EMBL/GenBank/DDBJ whole genome shotgun (WGS) entry which is preliminary data.</text>
</comment>
<evidence type="ECO:0000313" key="3">
    <source>
        <dbReference type="Proteomes" id="UP001303115"/>
    </source>
</evidence>
<gene>
    <name evidence="2" type="ORF">C8A01DRAFT_15069</name>
</gene>
<feature type="compositionally biased region" description="Polar residues" evidence="1">
    <location>
        <begin position="17"/>
        <end position="26"/>
    </location>
</feature>
<name>A0AAN6PI04_9PEZI</name>
<evidence type="ECO:0008006" key="4">
    <source>
        <dbReference type="Google" id="ProtNLM"/>
    </source>
</evidence>
<dbReference type="PANTHER" id="PTHR13379">
    <property type="entry name" value="UNCHARACTERIZED DUF1308"/>
    <property type="match status" value="1"/>
</dbReference>
<feature type="region of interest" description="Disordered" evidence="1">
    <location>
        <begin position="578"/>
        <end position="611"/>
    </location>
</feature>
<keyword evidence="3" id="KW-1185">Reference proteome</keyword>
<evidence type="ECO:0000256" key="1">
    <source>
        <dbReference type="SAM" id="MobiDB-lite"/>
    </source>
</evidence>
<feature type="compositionally biased region" description="Acidic residues" evidence="1">
    <location>
        <begin position="602"/>
        <end position="611"/>
    </location>
</feature>
<evidence type="ECO:0000313" key="2">
    <source>
        <dbReference type="EMBL" id="KAK4041102.1"/>
    </source>
</evidence>
<proteinExistence type="predicted"/>
<feature type="compositionally biased region" description="Basic and acidic residues" evidence="1">
    <location>
        <begin position="581"/>
        <end position="601"/>
    </location>
</feature>